<feature type="region of interest" description="Disordered" evidence="3">
    <location>
        <begin position="158"/>
        <end position="194"/>
    </location>
</feature>
<organism evidence="5 6">
    <name type="scientific">Bagarius yarrelli</name>
    <name type="common">Goonch</name>
    <name type="synonym">Bagrus yarrelli</name>
    <dbReference type="NCBI Taxonomy" id="175774"/>
    <lineage>
        <taxon>Eukaryota</taxon>
        <taxon>Metazoa</taxon>
        <taxon>Chordata</taxon>
        <taxon>Craniata</taxon>
        <taxon>Vertebrata</taxon>
        <taxon>Euteleostomi</taxon>
        <taxon>Actinopterygii</taxon>
        <taxon>Neopterygii</taxon>
        <taxon>Teleostei</taxon>
        <taxon>Ostariophysi</taxon>
        <taxon>Siluriformes</taxon>
        <taxon>Sisoridae</taxon>
        <taxon>Sisorinae</taxon>
        <taxon>Bagarius</taxon>
    </lineage>
</organism>
<accession>A0A556TPA2</accession>
<dbReference type="Proteomes" id="UP000319801">
    <property type="component" value="Unassembled WGS sequence"/>
</dbReference>
<dbReference type="Gene3D" id="1.25.10.10">
    <property type="entry name" value="Leucine-rich Repeat Variant"/>
    <property type="match status" value="1"/>
</dbReference>
<dbReference type="InterPro" id="IPR011989">
    <property type="entry name" value="ARM-like"/>
</dbReference>
<dbReference type="InterPro" id="IPR016024">
    <property type="entry name" value="ARM-type_fold"/>
</dbReference>
<evidence type="ECO:0000256" key="1">
    <source>
        <dbReference type="ARBA" id="ARBA00006927"/>
    </source>
</evidence>
<name>A0A556TPA2_BAGYA</name>
<dbReference type="GO" id="GO:0031175">
    <property type="term" value="P:neuron projection development"/>
    <property type="evidence" value="ECO:0007669"/>
    <property type="project" value="TreeGrafter"/>
</dbReference>
<dbReference type="PRINTS" id="PR01748">
    <property type="entry name" value="AP2TNSCPFCT"/>
</dbReference>
<evidence type="ECO:0000313" key="5">
    <source>
        <dbReference type="EMBL" id="TSK31328.1"/>
    </source>
</evidence>
<comment type="similarity">
    <text evidence="1">Belongs to the neurochondrin family.</text>
</comment>
<feature type="domain" description="Transcription factor AP-2 C-terminal" evidence="4">
    <location>
        <begin position="1006"/>
        <end position="1197"/>
    </location>
</feature>
<dbReference type="GO" id="GO:0048168">
    <property type="term" value="P:regulation of neuronal synaptic plasticity"/>
    <property type="evidence" value="ECO:0007669"/>
    <property type="project" value="TreeGrafter"/>
</dbReference>
<evidence type="ECO:0000256" key="3">
    <source>
        <dbReference type="SAM" id="MobiDB-lite"/>
    </source>
</evidence>
<evidence type="ECO:0000256" key="2">
    <source>
        <dbReference type="ARBA" id="ARBA00018324"/>
    </source>
</evidence>
<comment type="caution">
    <text evidence="5">The sequence shown here is derived from an EMBL/GenBank/DDBJ whole genome shotgun (WGS) entry which is preliminary data.</text>
</comment>
<sequence>MAETDSLSRLEQNSIQHDPNQEEAPGAKGSGPADETDGLSAAQRDVLERCLHALTHAKNDSHILAALLLITRLCPANQLDRVTLHRVFEAVGFNLPARLLVTAMRGSESSGLPPEELLSLGTALLAALSTDPDMATHPQLLSTVPLLLGLLEGGAPVSQKQDQQDAAASNPNEKTCDSAASHQTNNSATGNEAPAKLVDGDEAVQPPTSALDEAVAADCYQVLNSLCSLPRGPDRLLSRGAVPALCRAVAQKQTFSCEKGLPLLAHLLSSGIKQRAWSKHTPDLVSLLNYVSQNFSQASDLKRLEMCSKIPQFLPPPGGEPQNQELRDVVSRLWATLRPLLQAKLGSEQLGHVLVLSACLLDLCGWDLAGPPKFCCLLVNRACVEVRMALEEPPGTTMSAQEQHTLTACYRILESAIEQACSVENSLGSAEPATAITGLSLQQSRQVLGVLEEAFSAIIYYLQQVDPSRYDDPFVFATFRSLCAWLAEETSCLKEDIVALLPILIGYTKHHLQDKKGRRLADWMSEMSVADSSQAGTWTGEQVLRYLLPALCHLSAEGGPRKVLLSLDTPALLVDFLTHGWGVLKTQSGKTVSRDPSLETACSALLNFVVTEPERVRHCFCTCPGTSSQQRFFSSALRFLRSALQTVEDEGKARVSSVWAPWWEEVCELWRLSLQALGGCVKSQPWLATFIREEGWLQNILSLLESSSGLPDPHSQEALEEALCAIAKECPRCRQDITVYMKMEGGDSLHCMPQLRKILIILSIAFLSSHAARPAAPNLDFITATSLKTLNNMLWKSRTKTDPYCAQERSDGLSGSSPRLSQLCSLNQSAYSAAPPLCHTPASDFQPPYFPPPYPQASLSYSQAQDSGYPHLADPYQSISSLHQHQQAAWHPPRSRNPEDAGVLAQPHRALSLEPRREYPGVPRLMHALSEGAGALGDAPLGVHVGQHGTEDLQGLEETSSLGILDHSVIKKVPVPSKLNGSALSILSFGKDSLGFGGVSNPAEVFCSVPGRLSLLSSTSKYKVTVGEVQRRLSPPECLNASLLGGVLRRAKSKNGGRCLRERLEKIGLNLPAGRRKAANVTLLTALVEGEAVHLARDFGYVCETEFPARATAEYLCRQSDPDQIPTRRSMLLATKEICKEFVDLMSQDRSPLGASRPTPCLEPGVQGSLTHFSLLTHGFGTPAICAALCAFQSYLLEALKQLDKAEGGGKSHQEKDLKHCK</sequence>
<dbReference type="Pfam" id="PF03299">
    <property type="entry name" value="TF_AP-2"/>
    <property type="match status" value="1"/>
</dbReference>
<evidence type="ECO:0000313" key="6">
    <source>
        <dbReference type="Proteomes" id="UP000319801"/>
    </source>
</evidence>
<dbReference type="OrthoDB" id="8186546at2759"/>
<dbReference type="GO" id="GO:0030425">
    <property type="term" value="C:dendrite"/>
    <property type="evidence" value="ECO:0007669"/>
    <property type="project" value="TreeGrafter"/>
</dbReference>
<dbReference type="InterPro" id="IPR013854">
    <property type="entry name" value="TF_AP2_C"/>
</dbReference>
<dbReference type="EMBL" id="VCAZ01000009">
    <property type="protein sequence ID" value="TSK31328.1"/>
    <property type="molecule type" value="Genomic_DNA"/>
</dbReference>
<evidence type="ECO:0000259" key="4">
    <source>
        <dbReference type="Pfam" id="PF03299"/>
    </source>
</evidence>
<dbReference type="PANTHER" id="PTHR13109:SF7">
    <property type="entry name" value="NEUROCHONDRIN"/>
    <property type="match status" value="1"/>
</dbReference>
<feature type="compositionally biased region" description="Polar residues" evidence="3">
    <location>
        <begin position="1"/>
        <end position="18"/>
    </location>
</feature>
<keyword evidence="6" id="KW-1185">Reference proteome</keyword>
<dbReference type="SUPFAM" id="SSF48371">
    <property type="entry name" value="ARM repeat"/>
    <property type="match status" value="2"/>
</dbReference>
<proteinExistence type="inferred from homology"/>
<dbReference type="PANTHER" id="PTHR13109">
    <property type="entry name" value="NEUROCHONDRIN"/>
    <property type="match status" value="1"/>
</dbReference>
<feature type="region of interest" description="Disordered" evidence="3">
    <location>
        <begin position="1"/>
        <end position="40"/>
    </location>
</feature>
<reference evidence="5 6" key="1">
    <citation type="journal article" date="2019" name="Genome Biol. Evol.">
        <title>Whole-Genome Sequencing of the Giant Devil Catfish, Bagarius yarrelli.</title>
        <authorList>
            <person name="Jiang W."/>
            <person name="Lv Y."/>
            <person name="Cheng L."/>
            <person name="Yang K."/>
            <person name="Chao B."/>
            <person name="Wang X."/>
            <person name="Li Y."/>
            <person name="Pan X."/>
            <person name="You X."/>
            <person name="Zhang Y."/>
            <person name="Yang J."/>
            <person name="Li J."/>
            <person name="Zhang X."/>
            <person name="Liu S."/>
            <person name="Sun C."/>
            <person name="Yang J."/>
            <person name="Shi Q."/>
        </authorList>
    </citation>
    <scope>NUCLEOTIDE SEQUENCE [LARGE SCALE GENOMIC DNA]</scope>
    <source>
        <strain evidence="5">JWS20170419001</strain>
        <tissue evidence="5">Muscle</tissue>
    </source>
</reference>
<gene>
    <name evidence="5" type="ORF">Baya_3438</name>
</gene>
<dbReference type="AlphaFoldDB" id="A0A556TPA2"/>
<dbReference type="InterPro" id="IPR008709">
    <property type="entry name" value="Neurochondrin"/>
</dbReference>
<feature type="compositionally biased region" description="Polar residues" evidence="3">
    <location>
        <begin position="169"/>
        <end position="190"/>
    </location>
</feature>
<dbReference type="Pfam" id="PF05536">
    <property type="entry name" value="Neurochondrin"/>
    <property type="match status" value="2"/>
</dbReference>
<feature type="region of interest" description="Disordered" evidence="3">
    <location>
        <begin position="881"/>
        <end position="903"/>
    </location>
</feature>
<protein>
    <recommendedName>
        <fullName evidence="2">Neurochondrin</fullName>
    </recommendedName>
</protein>